<name>A0A1P9WW84_9BACT</name>
<accession>A0A1P9WW84</accession>
<dbReference type="RefSeq" id="WP_077131024.1">
    <property type="nucleotide sequence ID" value="NZ_CP014263.1"/>
</dbReference>
<evidence type="ECO:0000256" key="1">
    <source>
        <dbReference type="PIRSR" id="PIRSR640198-1"/>
    </source>
</evidence>
<dbReference type="Pfam" id="PF02661">
    <property type="entry name" value="Fic"/>
    <property type="match status" value="1"/>
</dbReference>
<feature type="binding site" evidence="2">
    <location>
        <begin position="209"/>
        <end position="216"/>
    </location>
    <ligand>
        <name>ATP</name>
        <dbReference type="ChEBI" id="CHEBI:30616"/>
    </ligand>
</feature>
<dbReference type="InterPro" id="IPR036388">
    <property type="entry name" value="WH-like_DNA-bd_sf"/>
</dbReference>
<organism evidence="4 5">
    <name type="scientific">Spirosoma montaniterrae</name>
    <dbReference type="NCBI Taxonomy" id="1178516"/>
    <lineage>
        <taxon>Bacteria</taxon>
        <taxon>Pseudomonadati</taxon>
        <taxon>Bacteroidota</taxon>
        <taxon>Cytophagia</taxon>
        <taxon>Cytophagales</taxon>
        <taxon>Cytophagaceae</taxon>
        <taxon>Spirosoma</taxon>
    </lineage>
</organism>
<dbReference type="GO" id="GO:0005524">
    <property type="term" value="F:ATP binding"/>
    <property type="evidence" value="ECO:0007669"/>
    <property type="project" value="UniProtKB-KW"/>
</dbReference>
<feature type="binding site" evidence="2">
    <location>
        <begin position="247"/>
        <end position="248"/>
    </location>
    <ligand>
        <name>ATP</name>
        <dbReference type="ChEBI" id="CHEBI:30616"/>
    </ligand>
</feature>
<evidence type="ECO:0000313" key="5">
    <source>
        <dbReference type="Proteomes" id="UP000187941"/>
    </source>
</evidence>
<dbReference type="InterPro" id="IPR003812">
    <property type="entry name" value="Fido"/>
</dbReference>
<dbReference type="KEGG" id="smon:AWR27_09790"/>
<dbReference type="PANTHER" id="PTHR13504:SF33">
    <property type="entry name" value="FIC FAMILY PROTEIN"/>
    <property type="match status" value="1"/>
</dbReference>
<keyword evidence="2" id="KW-0067">ATP-binding</keyword>
<evidence type="ECO:0000313" key="4">
    <source>
        <dbReference type="EMBL" id="AQG79590.1"/>
    </source>
</evidence>
<dbReference type="InterPro" id="IPR040198">
    <property type="entry name" value="Fido_containing"/>
</dbReference>
<dbReference type="InterPro" id="IPR025230">
    <property type="entry name" value="DUF4172"/>
</dbReference>
<proteinExistence type="predicted"/>
<dbReference type="OrthoDB" id="9814400at2"/>
<dbReference type="EMBL" id="CP014263">
    <property type="protein sequence ID" value="AQG79590.1"/>
    <property type="molecule type" value="Genomic_DNA"/>
</dbReference>
<reference evidence="4 5" key="1">
    <citation type="submission" date="2016-01" db="EMBL/GenBank/DDBJ databases">
        <authorList>
            <person name="Oliw E.H."/>
        </authorList>
    </citation>
    <scope>NUCLEOTIDE SEQUENCE [LARGE SCALE GENOMIC DNA]</scope>
    <source>
        <strain evidence="4 5">DY10</strain>
    </source>
</reference>
<keyword evidence="2" id="KW-0547">Nucleotide-binding</keyword>
<dbReference type="SUPFAM" id="SSF140931">
    <property type="entry name" value="Fic-like"/>
    <property type="match status" value="1"/>
</dbReference>
<dbReference type="Gene3D" id="1.10.3290.10">
    <property type="entry name" value="Fido-like domain"/>
    <property type="match status" value="1"/>
</dbReference>
<dbReference type="PROSITE" id="PS51459">
    <property type="entry name" value="FIDO"/>
    <property type="match status" value="1"/>
</dbReference>
<sequence>MYIYHRRGWPTFHWSHEKLSTLLANIRYRQGKLVGHMASLGFSLRSEAILQTLTLDAVKSNEIEGEVLDPEQVRSSIARRLGIDTFQLVPVDRAVEGVVDVLLDATQKFGEPLTQDRLFSWHAALFPTGYSGMYKITVANWRTHEAGPMQVVSGAIGREYVHFQAPDAAVLATEMKTFLDWFNNATAIDPVLKAAIAHLWFVTVHPFDDGNGRIARTIADMLLARADGSSQRFYSLSAQIRKERNTYYNTLERTQRGDLDITDWLEWFLHCLNRALTATETMLTSTLTKAKYWEWLASKSLNERQRLLLNKLLDGFDGKLTTSKWAKIAKTSQDTALRDIQHLVDQGILIKQNAGGRSTNYELRPLDESLS</sequence>
<dbReference type="STRING" id="1178516.AWR27_09790"/>
<protein>
    <submittedName>
        <fullName evidence="4">Cell filamentation protein Fic</fullName>
    </submittedName>
</protein>
<dbReference type="InterPro" id="IPR036597">
    <property type="entry name" value="Fido-like_dom_sf"/>
</dbReference>
<evidence type="ECO:0000259" key="3">
    <source>
        <dbReference type="PROSITE" id="PS51459"/>
    </source>
</evidence>
<evidence type="ECO:0000256" key="2">
    <source>
        <dbReference type="PIRSR" id="PIRSR640198-2"/>
    </source>
</evidence>
<feature type="domain" description="Fido" evidence="3">
    <location>
        <begin position="113"/>
        <end position="270"/>
    </location>
</feature>
<dbReference type="Gene3D" id="1.10.10.10">
    <property type="entry name" value="Winged helix-like DNA-binding domain superfamily/Winged helix DNA-binding domain"/>
    <property type="match status" value="1"/>
</dbReference>
<dbReference type="PANTHER" id="PTHR13504">
    <property type="entry name" value="FIDO DOMAIN-CONTAINING PROTEIN DDB_G0283145"/>
    <property type="match status" value="1"/>
</dbReference>
<feature type="active site" evidence="1">
    <location>
        <position position="205"/>
    </location>
</feature>
<keyword evidence="5" id="KW-1185">Reference proteome</keyword>
<dbReference type="Proteomes" id="UP000187941">
    <property type="component" value="Chromosome"/>
</dbReference>
<dbReference type="AlphaFoldDB" id="A0A1P9WW84"/>
<dbReference type="Pfam" id="PF13776">
    <property type="entry name" value="DUF4172"/>
    <property type="match status" value="1"/>
</dbReference>
<gene>
    <name evidence="4" type="ORF">AWR27_09790</name>
</gene>